<dbReference type="KEGG" id="ehx:EMIHUDRAFT_352658"/>
<dbReference type="EnsemblProtists" id="EOD32166">
    <property type="protein sequence ID" value="EOD32166"/>
    <property type="gene ID" value="EMIHUDRAFT_352658"/>
</dbReference>
<reference evidence="3" key="2">
    <citation type="submission" date="2024-10" db="UniProtKB">
        <authorList>
            <consortium name="EnsemblProtists"/>
        </authorList>
    </citation>
    <scope>IDENTIFICATION</scope>
</reference>
<dbReference type="InterPro" id="IPR001345">
    <property type="entry name" value="PG/BPGM_mutase_AS"/>
</dbReference>
<feature type="chain" id="PRO_5044218873" evidence="2">
    <location>
        <begin position="18"/>
        <end position="226"/>
    </location>
</feature>
<evidence type="ECO:0000313" key="4">
    <source>
        <dbReference type="Proteomes" id="UP000013827"/>
    </source>
</evidence>
<evidence type="ECO:0000313" key="3">
    <source>
        <dbReference type="EnsemblProtists" id="EOD32166"/>
    </source>
</evidence>
<dbReference type="SUPFAM" id="SSF53254">
    <property type="entry name" value="Phosphoglycerate mutase-like"/>
    <property type="match status" value="1"/>
</dbReference>
<evidence type="ECO:0000256" key="1">
    <source>
        <dbReference type="SAM" id="MobiDB-lite"/>
    </source>
</evidence>
<evidence type="ECO:0000256" key="2">
    <source>
        <dbReference type="SAM" id="SignalP"/>
    </source>
</evidence>
<keyword evidence="2" id="KW-0732">Signal</keyword>
<dbReference type="Proteomes" id="UP000013827">
    <property type="component" value="Unassembled WGS sequence"/>
</dbReference>
<dbReference type="PROSITE" id="PS00175">
    <property type="entry name" value="PG_MUTASE"/>
    <property type="match status" value="1"/>
</dbReference>
<dbReference type="CDD" id="cd07040">
    <property type="entry name" value="HP"/>
    <property type="match status" value="1"/>
</dbReference>
<dbReference type="PaxDb" id="2903-EOD32166"/>
<accession>A0A0D3K8T1</accession>
<reference evidence="4" key="1">
    <citation type="journal article" date="2013" name="Nature">
        <title>Pan genome of the phytoplankton Emiliania underpins its global distribution.</title>
        <authorList>
            <person name="Read B.A."/>
            <person name="Kegel J."/>
            <person name="Klute M.J."/>
            <person name="Kuo A."/>
            <person name="Lefebvre S.C."/>
            <person name="Maumus F."/>
            <person name="Mayer C."/>
            <person name="Miller J."/>
            <person name="Monier A."/>
            <person name="Salamov A."/>
            <person name="Young J."/>
            <person name="Aguilar M."/>
            <person name="Claverie J.M."/>
            <person name="Frickenhaus S."/>
            <person name="Gonzalez K."/>
            <person name="Herman E.K."/>
            <person name="Lin Y.C."/>
            <person name="Napier J."/>
            <person name="Ogata H."/>
            <person name="Sarno A.F."/>
            <person name="Shmutz J."/>
            <person name="Schroeder D."/>
            <person name="de Vargas C."/>
            <person name="Verret F."/>
            <person name="von Dassow P."/>
            <person name="Valentin K."/>
            <person name="Van de Peer Y."/>
            <person name="Wheeler G."/>
            <person name="Dacks J.B."/>
            <person name="Delwiche C.F."/>
            <person name="Dyhrman S.T."/>
            <person name="Glockner G."/>
            <person name="John U."/>
            <person name="Richards T."/>
            <person name="Worden A.Z."/>
            <person name="Zhang X."/>
            <person name="Grigoriev I.V."/>
            <person name="Allen A.E."/>
            <person name="Bidle K."/>
            <person name="Borodovsky M."/>
            <person name="Bowler C."/>
            <person name="Brownlee C."/>
            <person name="Cock J.M."/>
            <person name="Elias M."/>
            <person name="Gladyshev V.N."/>
            <person name="Groth M."/>
            <person name="Guda C."/>
            <person name="Hadaegh A."/>
            <person name="Iglesias-Rodriguez M.D."/>
            <person name="Jenkins J."/>
            <person name="Jones B.M."/>
            <person name="Lawson T."/>
            <person name="Leese F."/>
            <person name="Lindquist E."/>
            <person name="Lobanov A."/>
            <person name="Lomsadze A."/>
            <person name="Malik S.B."/>
            <person name="Marsh M.E."/>
            <person name="Mackinder L."/>
            <person name="Mock T."/>
            <person name="Mueller-Roeber B."/>
            <person name="Pagarete A."/>
            <person name="Parker M."/>
            <person name="Probert I."/>
            <person name="Quesneville H."/>
            <person name="Raines C."/>
            <person name="Rensing S.A."/>
            <person name="Riano-Pachon D.M."/>
            <person name="Richier S."/>
            <person name="Rokitta S."/>
            <person name="Shiraiwa Y."/>
            <person name="Soanes D.M."/>
            <person name="van der Giezen M."/>
            <person name="Wahlund T.M."/>
            <person name="Williams B."/>
            <person name="Wilson W."/>
            <person name="Wolfe G."/>
            <person name="Wurch L.L."/>
        </authorList>
    </citation>
    <scope>NUCLEOTIDE SEQUENCE</scope>
</reference>
<feature type="region of interest" description="Disordered" evidence="1">
    <location>
        <begin position="201"/>
        <end position="221"/>
    </location>
</feature>
<name>A0A0D3K8T1_EMIH1</name>
<feature type="signal peptide" evidence="2">
    <location>
        <begin position="1"/>
        <end position="17"/>
    </location>
</feature>
<dbReference type="GeneID" id="17277438"/>
<dbReference type="InterPro" id="IPR029033">
    <property type="entry name" value="His_PPase_superfam"/>
</dbReference>
<sequence length="226" mass="23884">MSAAAAAALILLRLALAWTASEETRVVYLMRHGEKTFNKRNKTAYLYACLSEKGWARAYNLKALFGPQPSPPFRTPSALFAGNYSNPSDCRDEHGWYRTQTTIAPLAAASPGGLDLAVESGTGWLPTLCAAEERGHCRQAAKPGSSPHDYGVCCNTAAARRVKAPAHVAARTSAAPRRHITAPSRLHVGYTSAARRHAGEGALTDESTNAGGGSPGTASSECELTC</sequence>
<keyword evidence="4" id="KW-1185">Reference proteome</keyword>
<proteinExistence type="predicted"/>
<organism evidence="3 4">
    <name type="scientific">Emiliania huxleyi (strain CCMP1516)</name>
    <dbReference type="NCBI Taxonomy" id="280463"/>
    <lineage>
        <taxon>Eukaryota</taxon>
        <taxon>Haptista</taxon>
        <taxon>Haptophyta</taxon>
        <taxon>Prymnesiophyceae</taxon>
        <taxon>Isochrysidales</taxon>
        <taxon>Noelaerhabdaceae</taxon>
        <taxon>Emiliania</taxon>
    </lineage>
</organism>
<dbReference type="AlphaFoldDB" id="A0A0D3K8T1"/>
<protein>
    <submittedName>
        <fullName evidence="3">Uncharacterized protein</fullName>
    </submittedName>
</protein>
<dbReference type="RefSeq" id="XP_005784595.1">
    <property type="nucleotide sequence ID" value="XM_005784538.1"/>
</dbReference>
<dbReference type="HOGENOM" id="CLU_1226773_0_0_1"/>
<dbReference type="GO" id="GO:0003824">
    <property type="term" value="F:catalytic activity"/>
    <property type="evidence" value="ECO:0007669"/>
    <property type="project" value="InterPro"/>
</dbReference>